<dbReference type="EMBL" id="CATQJL010000305">
    <property type="protein sequence ID" value="CAJ0601448.1"/>
    <property type="molecule type" value="Genomic_DNA"/>
</dbReference>
<accession>A0AA36H0L7</accession>
<dbReference type="Proteomes" id="UP001176961">
    <property type="component" value="Unassembled WGS sequence"/>
</dbReference>
<gene>
    <name evidence="1" type="ORF">CYNAS_LOCUS13431</name>
</gene>
<keyword evidence="2" id="KW-1185">Reference proteome</keyword>
<proteinExistence type="predicted"/>
<organism evidence="1 2">
    <name type="scientific">Cylicocyclus nassatus</name>
    <name type="common">Nematode worm</name>
    <dbReference type="NCBI Taxonomy" id="53992"/>
    <lineage>
        <taxon>Eukaryota</taxon>
        <taxon>Metazoa</taxon>
        <taxon>Ecdysozoa</taxon>
        <taxon>Nematoda</taxon>
        <taxon>Chromadorea</taxon>
        <taxon>Rhabditida</taxon>
        <taxon>Rhabditina</taxon>
        <taxon>Rhabditomorpha</taxon>
        <taxon>Strongyloidea</taxon>
        <taxon>Strongylidae</taxon>
        <taxon>Cylicocyclus</taxon>
    </lineage>
</organism>
<dbReference type="AlphaFoldDB" id="A0AA36H0L7"/>
<evidence type="ECO:0000313" key="1">
    <source>
        <dbReference type="EMBL" id="CAJ0601448.1"/>
    </source>
</evidence>
<sequence length="88" mass="10040">MRKMAYDCALERKAANALDGICSETPEMPQNENGYFISYAAAIRSPLCAIVITRLNFQYYRQKLEGRLLRCSTKISNPILYSSLLKEL</sequence>
<protein>
    <submittedName>
        <fullName evidence="1">Uncharacterized protein</fullName>
    </submittedName>
</protein>
<name>A0AA36H0L7_CYLNA</name>
<comment type="caution">
    <text evidence="1">The sequence shown here is derived from an EMBL/GenBank/DDBJ whole genome shotgun (WGS) entry which is preliminary data.</text>
</comment>
<reference evidence="1" key="1">
    <citation type="submission" date="2023-07" db="EMBL/GenBank/DDBJ databases">
        <authorList>
            <consortium name="CYATHOMIX"/>
        </authorList>
    </citation>
    <scope>NUCLEOTIDE SEQUENCE</scope>
    <source>
        <strain evidence="1">N/A</strain>
    </source>
</reference>
<evidence type="ECO:0000313" key="2">
    <source>
        <dbReference type="Proteomes" id="UP001176961"/>
    </source>
</evidence>